<dbReference type="SFLD" id="SFLDS00029">
    <property type="entry name" value="Radical_SAM"/>
    <property type="match status" value="1"/>
</dbReference>
<accession>A0ABZ2J171</accession>
<dbReference type="Pfam" id="PF04055">
    <property type="entry name" value="Radical_SAM"/>
    <property type="match status" value="1"/>
</dbReference>
<dbReference type="RefSeq" id="WP_338736785.1">
    <property type="nucleotide sequence ID" value="NZ_CP146612.1"/>
</dbReference>
<dbReference type="InterPro" id="IPR023404">
    <property type="entry name" value="rSAM_horseshoe"/>
</dbReference>
<dbReference type="Pfam" id="PF19864">
    <property type="entry name" value="Radical_SAM_N2"/>
    <property type="match status" value="1"/>
</dbReference>
<evidence type="ECO:0000313" key="2">
    <source>
        <dbReference type="EMBL" id="WWX24671.1"/>
    </source>
</evidence>
<dbReference type="InterPro" id="IPR045784">
    <property type="entry name" value="Radical_SAM_N2"/>
</dbReference>
<keyword evidence="3" id="KW-1185">Reference proteome</keyword>
<dbReference type="Gene3D" id="3.80.30.20">
    <property type="entry name" value="tm_1862 like domain"/>
    <property type="match status" value="1"/>
</dbReference>
<feature type="domain" description="Radical SAM core" evidence="1">
    <location>
        <begin position="216"/>
        <end position="437"/>
    </location>
</feature>
<dbReference type="InterPro" id="IPR006638">
    <property type="entry name" value="Elp3/MiaA/NifB-like_rSAM"/>
</dbReference>
<dbReference type="Proteomes" id="UP001375370">
    <property type="component" value="Chromosome"/>
</dbReference>
<dbReference type="InterPro" id="IPR007197">
    <property type="entry name" value="rSAM"/>
</dbReference>
<dbReference type="PANTHER" id="PTHR42731">
    <property type="entry name" value="SLL1084 PROTEIN"/>
    <property type="match status" value="1"/>
</dbReference>
<proteinExistence type="predicted"/>
<evidence type="ECO:0000259" key="1">
    <source>
        <dbReference type="PROSITE" id="PS51918"/>
    </source>
</evidence>
<dbReference type="EMBL" id="CP146612">
    <property type="protein sequence ID" value="WWX24671.1"/>
    <property type="molecule type" value="Genomic_DNA"/>
</dbReference>
<dbReference type="SFLD" id="SFLDG01082">
    <property type="entry name" value="B12-binding_domain_containing"/>
    <property type="match status" value="1"/>
</dbReference>
<dbReference type="SMART" id="SM00729">
    <property type="entry name" value="Elp3"/>
    <property type="match status" value="1"/>
</dbReference>
<dbReference type="InterPro" id="IPR058240">
    <property type="entry name" value="rSAM_sf"/>
</dbReference>
<dbReference type="PANTHER" id="PTHR42731:SF5">
    <property type="entry name" value="RADICAL SAM DOMAIN PROTEIN"/>
    <property type="match status" value="1"/>
</dbReference>
<evidence type="ECO:0000313" key="3">
    <source>
        <dbReference type="Proteomes" id="UP001375370"/>
    </source>
</evidence>
<sequence>MVWNRALKDRFEAESGAVLKDWGGQVPAAIVFPNNYRLGMSNLGIHALYKWFNNREDFLAERVFWDEQELSTSGALSVESRRPLTDFSVLAFSVSWELDYFNIPRILRAAGLPVYARDRDESHPLIIGGGATLTANPAPTAAFFDAVCIGEAEAILPGLLDTLKTGGTTPRHQLLAQLATLPGIYVPGHSKHAVKRLYTADMDSFPVSTQVFTDDTEFGDMYLLEVQRGCRFACRFCLVAGAFCPFRWRSVEVLLSEAAKNLKYRNRVALVGPVVSEHPQILELLRCLREMGFSLSMGSMRVKPISTEVITELVKGGVKSLTIAPEAGSDHMRRAIGKGFSDDDVAEAVGKIGAAGIRQLTLYAMVGLPEEKDEDAADLAALVLRCKAEADKYRLLLSLNVSAFVPKPQTSFERQPMAAAADINRRFEMLSRSLAPRGVKVKPDNVDWGLVQAALSRGDERLAAVIETMDRMSLAGWRRAMKQQGLSTEDYAHRRYDDNEALPWGVVEM</sequence>
<gene>
    <name evidence="2" type="ORF">V8247_05220</name>
</gene>
<dbReference type="SUPFAM" id="SSF102114">
    <property type="entry name" value="Radical SAM enzymes"/>
    <property type="match status" value="1"/>
</dbReference>
<name>A0ABZ2J171_9CHLR</name>
<dbReference type="CDD" id="cd01335">
    <property type="entry name" value="Radical_SAM"/>
    <property type="match status" value="1"/>
</dbReference>
<dbReference type="PROSITE" id="PS51918">
    <property type="entry name" value="RADICAL_SAM"/>
    <property type="match status" value="1"/>
</dbReference>
<reference evidence="2 3" key="1">
    <citation type="submission" date="2024-03" db="EMBL/GenBank/DDBJ databases">
        <title>A Dehalogenimonas Isolated from Estuarine Sediments Dihaloeliminates Chlorinated Alkanes.</title>
        <authorList>
            <person name="Yang Y."/>
            <person name="Wang H."/>
        </authorList>
    </citation>
    <scope>NUCLEOTIDE SEQUENCE [LARGE SCALE GENOMIC DNA]</scope>
    <source>
        <strain evidence="2 3">W</strain>
    </source>
</reference>
<protein>
    <submittedName>
        <fullName evidence="2">Radical SAM protein</fullName>
    </submittedName>
</protein>
<organism evidence="2 3">
    <name type="scientific">Candidatus Dehalogenimonas loeffleri</name>
    <dbReference type="NCBI Taxonomy" id="3127115"/>
    <lineage>
        <taxon>Bacteria</taxon>
        <taxon>Bacillati</taxon>
        <taxon>Chloroflexota</taxon>
        <taxon>Dehalococcoidia</taxon>
        <taxon>Dehalococcoidales</taxon>
        <taxon>Dehalococcoidaceae</taxon>
        <taxon>Dehalogenimonas</taxon>
    </lineage>
</organism>
<dbReference type="Gene3D" id="3.40.50.280">
    <property type="entry name" value="Cobalamin-binding domain"/>
    <property type="match status" value="1"/>
</dbReference>